<dbReference type="Pfam" id="PF09734">
    <property type="entry name" value="Tau95"/>
    <property type="match status" value="1"/>
</dbReference>
<dbReference type="RefSeq" id="XP_058345760.1">
    <property type="nucleotide sequence ID" value="XM_058483561.1"/>
</dbReference>
<dbReference type="Pfam" id="PF17682">
    <property type="entry name" value="Tau95_N"/>
    <property type="match status" value="1"/>
</dbReference>
<evidence type="ECO:0000256" key="1">
    <source>
        <dbReference type="ARBA" id="ARBA00004123"/>
    </source>
</evidence>
<dbReference type="InterPro" id="IPR019136">
    <property type="entry name" value="TF_IIIC_su-5_HTH"/>
</dbReference>
<accession>A0AAD7Y2I8</accession>
<evidence type="ECO:0000256" key="5">
    <source>
        <dbReference type="SAM" id="MobiDB-lite"/>
    </source>
</evidence>
<evidence type="ECO:0000256" key="4">
    <source>
        <dbReference type="ARBA" id="ARBA00023242"/>
    </source>
</evidence>
<gene>
    <name evidence="8" type="ORF">O0I10_003491</name>
</gene>
<dbReference type="InterPro" id="IPR042536">
    <property type="entry name" value="TFIIIC_tauA_Sfc1"/>
</dbReference>
<dbReference type="GeneID" id="83210904"/>
<evidence type="ECO:0000256" key="2">
    <source>
        <dbReference type="ARBA" id="ARBA00023125"/>
    </source>
</evidence>
<dbReference type="Gene3D" id="3.30.200.160">
    <property type="entry name" value="TFIIIC, subcomplex tauA, subunit Sfc1, barrel domain"/>
    <property type="match status" value="1"/>
</dbReference>
<dbReference type="GO" id="GO:0001003">
    <property type="term" value="F:RNA polymerase III type 2 promoter sequence-specific DNA binding"/>
    <property type="evidence" value="ECO:0007669"/>
    <property type="project" value="TreeGrafter"/>
</dbReference>
<dbReference type="PANTHER" id="PTHR13230">
    <property type="entry name" value="GENERAL TRANSCRIPTION FACTOR IIIC, POLYPEPTIDE 5"/>
    <property type="match status" value="1"/>
</dbReference>
<organism evidence="8 9">
    <name type="scientific">Lichtheimia ornata</name>
    <dbReference type="NCBI Taxonomy" id="688661"/>
    <lineage>
        <taxon>Eukaryota</taxon>
        <taxon>Fungi</taxon>
        <taxon>Fungi incertae sedis</taxon>
        <taxon>Mucoromycota</taxon>
        <taxon>Mucoromycotina</taxon>
        <taxon>Mucoromycetes</taxon>
        <taxon>Mucorales</taxon>
        <taxon>Lichtheimiaceae</taxon>
        <taxon>Lichtheimia</taxon>
    </lineage>
</organism>
<keyword evidence="2" id="KW-0238">DNA-binding</keyword>
<evidence type="ECO:0000313" key="8">
    <source>
        <dbReference type="EMBL" id="KAJ8660847.1"/>
    </source>
</evidence>
<protein>
    <recommendedName>
        <fullName evidence="10">Transcription factor tau subunit sfc1</fullName>
    </recommendedName>
</protein>
<dbReference type="FunFam" id="3.30.200.160:FF:000002">
    <property type="entry name" value="Transcription factor IIIC, subunit 5"/>
    <property type="match status" value="1"/>
</dbReference>
<keyword evidence="4" id="KW-0539">Nucleus</keyword>
<feature type="region of interest" description="Disordered" evidence="5">
    <location>
        <begin position="443"/>
        <end position="472"/>
    </location>
</feature>
<dbReference type="InterPro" id="IPR040454">
    <property type="entry name" value="TF_IIIC_Tfc1/Sfc1"/>
</dbReference>
<evidence type="ECO:0000256" key="3">
    <source>
        <dbReference type="ARBA" id="ARBA00023163"/>
    </source>
</evidence>
<dbReference type="GO" id="GO:0005634">
    <property type="term" value="C:nucleus"/>
    <property type="evidence" value="ECO:0007669"/>
    <property type="project" value="UniProtKB-SubCell"/>
</dbReference>
<dbReference type="EMBL" id="JARTCD010000011">
    <property type="protein sequence ID" value="KAJ8660847.1"/>
    <property type="molecule type" value="Genomic_DNA"/>
</dbReference>
<dbReference type="PANTHER" id="PTHR13230:SF5">
    <property type="entry name" value="GENERAL TRANSCRIPTION FACTOR 3C POLYPEPTIDE 5"/>
    <property type="match status" value="1"/>
</dbReference>
<keyword evidence="9" id="KW-1185">Reference proteome</keyword>
<name>A0AAD7Y2I8_9FUNG</name>
<dbReference type="GO" id="GO:0001002">
    <property type="term" value="F:RNA polymerase III type 1 promoter sequence-specific DNA binding"/>
    <property type="evidence" value="ECO:0007669"/>
    <property type="project" value="TreeGrafter"/>
</dbReference>
<comment type="subcellular location">
    <subcellularLocation>
        <location evidence="1">Nucleus</location>
    </subcellularLocation>
</comment>
<dbReference type="InterPro" id="IPR041499">
    <property type="entry name" value="Tfc1/Sfc1_N"/>
</dbReference>
<evidence type="ECO:0000259" key="6">
    <source>
        <dbReference type="Pfam" id="PF09734"/>
    </source>
</evidence>
<keyword evidence="3" id="KW-0804">Transcription</keyword>
<feature type="region of interest" description="Disordered" evidence="5">
    <location>
        <begin position="512"/>
        <end position="543"/>
    </location>
</feature>
<sequence length="543" mass="62292">MGGVDKFTLNDRQFICVEYPGRVKNIDRAIDTLGGQQAITAAVENPKNGIELRLRPKDPFSHPVSGEVRRIPGLLLKVTRRRRKGQPEDEGETKAEIVGTVTRTCRFRAMGDFQYLVPKDDRMRQTREAILKGDVQKIRDFRPRTSAEEGPDLHSVPPPLFSLRDAPFNYGYKQAARVIQVKVRQPDGSYAVKLLHKASKTDAGRQMIRYNSPTVPSEPIISESILGPEERRLAKELTKEKYFQERPMWTRSALLHQFPIKDYKYIRTALNLHCYSFRNGPWKEVLIRLGEDPRKDPNCHIYQSIIMRLHVKRPNQEELHQKSIHQAKLKTARNRHAASNYGVPELSEEDRQAHIFNGQRAPVDSSTYCLYDVTDPDLQNLIHSAAFRKSTCTAHSGFYYRCVIERIRHIMRRKMEQVIESGKADPWEDPEEGLDELIAKEKESANQDEDERAAEERDQAQAQISQWEDANDPETAKMFETLREAGALSALNTEDLNLEDLGLDELAGLGSFADVFDQDEGEDEEEDAEEDKPLWQLDDLNDL</sequence>
<dbReference type="GO" id="GO:0006384">
    <property type="term" value="P:transcription initiation at RNA polymerase III promoter"/>
    <property type="evidence" value="ECO:0007669"/>
    <property type="project" value="InterPro"/>
</dbReference>
<dbReference type="GO" id="GO:0000127">
    <property type="term" value="C:transcription factor TFIIIC complex"/>
    <property type="evidence" value="ECO:0007669"/>
    <property type="project" value="InterPro"/>
</dbReference>
<feature type="compositionally biased region" description="Acidic residues" evidence="5">
    <location>
        <begin position="516"/>
        <end position="530"/>
    </location>
</feature>
<dbReference type="Proteomes" id="UP001234581">
    <property type="component" value="Unassembled WGS sequence"/>
</dbReference>
<proteinExistence type="predicted"/>
<feature type="domain" description="Transcription factor IIIC subunit Tfc1/Sfc1 triple barrel" evidence="7">
    <location>
        <begin position="15"/>
        <end position="116"/>
    </location>
</feature>
<evidence type="ECO:0000313" key="9">
    <source>
        <dbReference type="Proteomes" id="UP001234581"/>
    </source>
</evidence>
<reference evidence="8 9" key="1">
    <citation type="submission" date="2023-03" db="EMBL/GenBank/DDBJ databases">
        <title>Genome sequence of Lichtheimia ornata CBS 291.66.</title>
        <authorList>
            <person name="Mohabir J.T."/>
            <person name="Shea T.P."/>
            <person name="Kurbessoian T."/>
            <person name="Berby B."/>
            <person name="Fontaine J."/>
            <person name="Livny J."/>
            <person name="Gnirke A."/>
            <person name="Stajich J.E."/>
            <person name="Cuomo C.A."/>
        </authorList>
    </citation>
    <scope>NUCLEOTIDE SEQUENCE [LARGE SCALE GENOMIC DNA]</scope>
    <source>
        <strain evidence="8">CBS 291.66</strain>
    </source>
</reference>
<dbReference type="AlphaFoldDB" id="A0AAD7Y2I8"/>
<feature type="domain" description="Transcription factor IIIC subunit 5 HTH" evidence="6">
    <location>
        <begin position="156"/>
        <end position="308"/>
    </location>
</feature>
<comment type="caution">
    <text evidence="8">The sequence shown here is derived from an EMBL/GenBank/DDBJ whole genome shotgun (WGS) entry which is preliminary data.</text>
</comment>
<evidence type="ECO:0008006" key="10">
    <source>
        <dbReference type="Google" id="ProtNLM"/>
    </source>
</evidence>
<evidence type="ECO:0000259" key="7">
    <source>
        <dbReference type="Pfam" id="PF17682"/>
    </source>
</evidence>